<dbReference type="Pfam" id="PF00006">
    <property type="entry name" value="ATP-synt_ab"/>
    <property type="match status" value="1"/>
</dbReference>
<dbReference type="Proteomes" id="UP000886217">
    <property type="component" value="Unassembled WGS sequence"/>
</dbReference>
<evidence type="ECO:0000256" key="6">
    <source>
        <dbReference type="ARBA" id="ARBA00022967"/>
    </source>
</evidence>
<comment type="similarity">
    <text evidence="1">Belongs to the ATPase alpha/beta chains family.</text>
</comment>
<keyword evidence="5" id="KW-0067">ATP-binding</keyword>
<dbReference type="InterPro" id="IPR004100">
    <property type="entry name" value="ATPase_F1/V1/A1_a/bsu_N"/>
</dbReference>
<evidence type="ECO:0000256" key="4">
    <source>
        <dbReference type="ARBA" id="ARBA00022781"/>
    </source>
</evidence>
<dbReference type="Pfam" id="PF02874">
    <property type="entry name" value="ATP-synt_ab_N"/>
    <property type="match status" value="1"/>
</dbReference>
<evidence type="ECO:0000259" key="10">
    <source>
        <dbReference type="Pfam" id="PF00006"/>
    </source>
</evidence>
<evidence type="ECO:0000256" key="3">
    <source>
        <dbReference type="ARBA" id="ARBA00022741"/>
    </source>
</evidence>
<keyword evidence="7" id="KW-0406">Ion transport</keyword>
<dbReference type="InterPro" id="IPR022878">
    <property type="entry name" value="V-ATPase_asu"/>
</dbReference>
<evidence type="ECO:0000313" key="13">
    <source>
        <dbReference type="EMBL" id="HHI00079.1"/>
    </source>
</evidence>
<dbReference type="GO" id="GO:0005524">
    <property type="term" value="F:ATP binding"/>
    <property type="evidence" value="ECO:0007669"/>
    <property type="project" value="UniProtKB-KW"/>
</dbReference>
<accession>A0A7C5JVS8</accession>
<sequence length="320" mass="35222">MDREGVIRGIAGPVITAESKVSTRLYEVVKVGNERLLGEVIRIRGPFVDVQVYEDTNGLRVGEPVFFSGELLSVELGPGILGSVLDGIGRPLDRMGDEGDIFLRKGFEAPTVPRDRKWKFIPLMERGQKYFPGDIYGVMLDVGGLEHYLMIPPLERPGTIAWIAEEGEYGAGDSLFSSTDGLTLQCLQKWNVRVPRPFKGRLPFNEPLITGQRIIDTLFPVALGGASVVPGGFGTGKTVTQQSLAKWCNADIIIYIGCGERGNEMTEVLEEFPHLKDPRTGNPLMNRMILIANTSNMPVAAREASIYLGMTLAEYFRDMG</sequence>
<dbReference type="Gene3D" id="2.40.30.20">
    <property type="match status" value="1"/>
</dbReference>
<evidence type="ECO:0000256" key="9">
    <source>
        <dbReference type="ARBA" id="ARBA00023310"/>
    </source>
</evidence>
<dbReference type="GO" id="GO:0006754">
    <property type="term" value="P:ATP biosynthetic process"/>
    <property type="evidence" value="ECO:0007669"/>
    <property type="project" value="UniProtKB-KW"/>
</dbReference>
<proteinExistence type="inferred from homology"/>
<dbReference type="InterPro" id="IPR031686">
    <property type="entry name" value="ATP-synth_a_Xtn"/>
</dbReference>
<dbReference type="Pfam" id="PF16886">
    <property type="entry name" value="ATP-synt_ab_Xtn"/>
    <property type="match status" value="1"/>
</dbReference>
<evidence type="ECO:0000259" key="12">
    <source>
        <dbReference type="Pfam" id="PF16886"/>
    </source>
</evidence>
<feature type="domain" description="ATPase F1/V1/A1 complex alpha/beta subunit N-terminal" evidence="11">
    <location>
        <begin position="9"/>
        <end position="69"/>
    </location>
</feature>
<reference evidence="13" key="1">
    <citation type="journal article" date="2020" name="mSystems">
        <title>Genome- and Community-Level Interaction Insights into Carbon Utilization and Element Cycling Functions of Hydrothermarchaeota in Hydrothermal Sediment.</title>
        <authorList>
            <person name="Zhou Z."/>
            <person name="Liu Y."/>
            <person name="Xu W."/>
            <person name="Pan J."/>
            <person name="Luo Z.H."/>
            <person name="Li M."/>
        </authorList>
    </citation>
    <scope>NUCLEOTIDE SEQUENCE [LARGE SCALE GENOMIC DNA]</scope>
    <source>
        <strain evidence="13">HyVt-93</strain>
    </source>
</reference>
<dbReference type="InterPro" id="IPR027417">
    <property type="entry name" value="P-loop_NTPase"/>
</dbReference>
<dbReference type="AlphaFoldDB" id="A0A7C5JVS8"/>
<dbReference type="SUPFAM" id="SSF52540">
    <property type="entry name" value="P-loop containing nucleoside triphosphate hydrolases"/>
    <property type="match status" value="1"/>
</dbReference>
<dbReference type="InterPro" id="IPR000194">
    <property type="entry name" value="ATPase_F1/V1/A1_a/bsu_nucl-bd"/>
</dbReference>
<dbReference type="PANTHER" id="PTHR43607:SF1">
    <property type="entry name" value="H(+)-TRANSPORTING TWO-SECTOR ATPASE"/>
    <property type="match status" value="1"/>
</dbReference>
<gene>
    <name evidence="13" type="ORF">ENL40_01155</name>
</gene>
<feature type="domain" description="ATPsynthase alpha/beta subunit barrel-sandwich" evidence="12">
    <location>
        <begin position="110"/>
        <end position="193"/>
    </location>
</feature>
<name>A0A7C5JVS8_THELI</name>
<dbReference type="Gene3D" id="3.40.50.300">
    <property type="entry name" value="P-loop containing nucleotide triphosphate hydrolases"/>
    <property type="match status" value="2"/>
</dbReference>
<feature type="non-terminal residue" evidence="13">
    <location>
        <position position="320"/>
    </location>
</feature>
<dbReference type="EMBL" id="DRTU01000055">
    <property type="protein sequence ID" value="HHI00079.1"/>
    <property type="molecule type" value="Genomic_DNA"/>
</dbReference>
<evidence type="ECO:0000256" key="8">
    <source>
        <dbReference type="ARBA" id="ARBA00023136"/>
    </source>
</evidence>
<comment type="caution">
    <text evidence="13">The sequence shown here is derived from an EMBL/GenBank/DDBJ whole genome shotgun (WGS) entry which is preliminary data.</text>
</comment>
<evidence type="ECO:0000256" key="2">
    <source>
        <dbReference type="ARBA" id="ARBA00022448"/>
    </source>
</evidence>
<evidence type="ECO:0000259" key="11">
    <source>
        <dbReference type="Pfam" id="PF02874"/>
    </source>
</evidence>
<dbReference type="SUPFAM" id="SSF50615">
    <property type="entry name" value="N-terminal domain of alpha and beta subunits of F1 ATP synthase"/>
    <property type="match status" value="1"/>
</dbReference>
<keyword evidence="4" id="KW-0375">Hydrogen ion transport</keyword>
<keyword evidence="3" id="KW-0547">Nucleotide-binding</keyword>
<evidence type="ECO:0000256" key="7">
    <source>
        <dbReference type="ARBA" id="ARBA00023065"/>
    </source>
</evidence>
<dbReference type="InterPro" id="IPR036121">
    <property type="entry name" value="ATPase_F1/V1/A1_a/bsu_N_sf"/>
</dbReference>
<feature type="domain" description="ATPase F1/V1/A1 complex alpha/beta subunit nucleotide-binding" evidence="10">
    <location>
        <begin position="211"/>
        <end position="320"/>
    </location>
</feature>
<keyword evidence="2" id="KW-0813">Transport</keyword>
<keyword evidence="6" id="KW-1278">Translocase</keyword>
<dbReference type="InterPro" id="IPR023366">
    <property type="entry name" value="ATP_synth_asu-like_sf"/>
</dbReference>
<dbReference type="PANTHER" id="PTHR43607">
    <property type="entry name" value="V-TYPE PROTON ATPASE CATALYTIC SUBUNIT A"/>
    <property type="match status" value="1"/>
</dbReference>
<evidence type="ECO:0000256" key="1">
    <source>
        <dbReference type="ARBA" id="ARBA00008936"/>
    </source>
</evidence>
<keyword evidence="8" id="KW-0472">Membrane</keyword>
<evidence type="ECO:0000256" key="5">
    <source>
        <dbReference type="ARBA" id="ARBA00022840"/>
    </source>
</evidence>
<dbReference type="GO" id="GO:0046961">
    <property type="term" value="F:proton-transporting ATPase activity, rotational mechanism"/>
    <property type="evidence" value="ECO:0007669"/>
    <property type="project" value="InterPro"/>
</dbReference>
<protein>
    <submittedName>
        <fullName evidence="13">V-type ATP synthase subunit A</fullName>
    </submittedName>
</protein>
<organism evidence="13">
    <name type="scientific">Thermococcus litoralis</name>
    <dbReference type="NCBI Taxonomy" id="2265"/>
    <lineage>
        <taxon>Archaea</taxon>
        <taxon>Methanobacteriati</taxon>
        <taxon>Methanobacteriota</taxon>
        <taxon>Thermococci</taxon>
        <taxon>Thermococcales</taxon>
        <taxon>Thermococcaceae</taxon>
        <taxon>Thermococcus</taxon>
    </lineage>
</organism>
<keyword evidence="9" id="KW-0066">ATP synthesis</keyword>